<sequence>MSKDNKMNLLLEYYQKSNSYVRNYGKSENSEEQEILSKEIDKLTETIDELLNKENVLLGGHSNEIPKELRKHKLDCNCNECLEHFD</sequence>
<accession>A0A0F9DXR9</accession>
<reference evidence="1" key="1">
    <citation type="journal article" date="2015" name="Nature">
        <title>Complex archaea that bridge the gap between prokaryotes and eukaryotes.</title>
        <authorList>
            <person name="Spang A."/>
            <person name="Saw J.H."/>
            <person name="Jorgensen S.L."/>
            <person name="Zaremba-Niedzwiedzka K."/>
            <person name="Martijn J."/>
            <person name="Lind A.E."/>
            <person name="van Eijk R."/>
            <person name="Schleper C."/>
            <person name="Guy L."/>
            <person name="Ettema T.J."/>
        </authorList>
    </citation>
    <scope>NUCLEOTIDE SEQUENCE</scope>
</reference>
<proteinExistence type="predicted"/>
<dbReference type="EMBL" id="LAZR01027185">
    <property type="protein sequence ID" value="KKL66489.1"/>
    <property type="molecule type" value="Genomic_DNA"/>
</dbReference>
<organism evidence="1">
    <name type="scientific">marine sediment metagenome</name>
    <dbReference type="NCBI Taxonomy" id="412755"/>
    <lineage>
        <taxon>unclassified sequences</taxon>
        <taxon>metagenomes</taxon>
        <taxon>ecological metagenomes</taxon>
    </lineage>
</organism>
<comment type="caution">
    <text evidence="1">The sequence shown here is derived from an EMBL/GenBank/DDBJ whole genome shotgun (WGS) entry which is preliminary data.</text>
</comment>
<protein>
    <submittedName>
        <fullName evidence="1">Uncharacterized protein</fullName>
    </submittedName>
</protein>
<evidence type="ECO:0000313" key="1">
    <source>
        <dbReference type="EMBL" id="KKL66489.1"/>
    </source>
</evidence>
<dbReference type="AlphaFoldDB" id="A0A0F9DXR9"/>
<name>A0A0F9DXR9_9ZZZZ</name>
<gene>
    <name evidence="1" type="ORF">LCGC14_2144460</name>
</gene>